<dbReference type="InterPro" id="IPR032482">
    <property type="entry name" value="DUF5054"/>
</dbReference>
<organism evidence="1">
    <name type="scientific">freshwater metagenome</name>
    <dbReference type="NCBI Taxonomy" id="449393"/>
    <lineage>
        <taxon>unclassified sequences</taxon>
        <taxon>metagenomes</taxon>
        <taxon>ecological metagenomes</taxon>
    </lineage>
</organism>
<proteinExistence type="predicted"/>
<sequence>MAEHVDPDVNEVLVVFKTHLDVGFTDLAHVVRQRYLDEFFPRAVAVAEELRERGGVEQFRWTTGSWILTEALEAEANSGGRLLHDAVERGDLCWHALPFTVHTEYCDRSLLEYGLTLSARLDERFGVQTRAAKMTDVPGHTRGLVSVLAGAGVDFLHIGVNPAATAPQVPELFRWRDDVATPSAEVQVMYQAGGYGDVQIIAGTSTAVALDLTGDNLGPHSVEQVMERFASLSERFPNARIRAARLDDVADLLRVLPTSEGESLQPVLHQEIGDTWIFGVGSDPQKTAAFRELCRLRTSWISPDAPATSAVAVDDLALEQASTQLLLVAEHTWGMDQKTHWPEVAHWAADDLSHIRHDPTTQRFEASWAEQRQYLQQFVAALERHGRAGHAAEAQAALDALTPLRPDTTELVAVPHYSSSSIELGEYQIRLNSDGSLAQLTDASGRDLAGAAGLGRLCVQTYSAADYERWFSTYNSATADADMRWATWDNTKPGLEDSGAISAVWRPHVVGVWRGARHGQELLQIHLEFAAETSAPVSLPELAVLTLRCPRQTAVPPGPALALSGSLEFELQWFNKAAARWPQAISWQFAPRVFDFSLWQMLKLNEWVSPADVVAYGARNLHCADQVSHPEGINLEFVDASLVAPGKLKLLEFEPVQDQHFELDLSQGWDLCLTNNVWGTNFAMWSEGDAQFRVRLNWETV</sequence>
<reference evidence="1" key="1">
    <citation type="submission" date="2020-05" db="EMBL/GenBank/DDBJ databases">
        <authorList>
            <person name="Chiriac C."/>
            <person name="Salcher M."/>
            <person name="Ghai R."/>
            <person name="Kavagutti S V."/>
        </authorList>
    </citation>
    <scope>NUCLEOTIDE SEQUENCE</scope>
</reference>
<dbReference type="AlphaFoldDB" id="A0A6J6ARZ0"/>
<dbReference type="CDD" id="cd10791">
    <property type="entry name" value="GH38N_AMII_like_1"/>
    <property type="match status" value="1"/>
</dbReference>
<name>A0A6J6ARZ0_9ZZZZ</name>
<evidence type="ECO:0000313" key="1">
    <source>
        <dbReference type="EMBL" id="CAB4529431.1"/>
    </source>
</evidence>
<dbReference type="SUPFAM" id="SSF88713">
    <property type="entry name" value="Glycoside hydrolase/deacetylase"/>
    <property type="match status" value="1"/>
</dbReference>
<protein>
    <submittedName>
        <fullName evidence="1">Unannotated protein</fullName>
    </submittedName>
</protein>
<gene>
    <name evidence="1" type="ORF">UFOPK1358_00023</name>
</gene>
<dbReference type="EMBL" id="CAEZSF010000001">
    <property type="protein sequence ID" value="CAB4529431.1"/>
    <property type="molecule type" value="Genomic_DNA"/>
</dbReference>
<dbReference type="InterPro" id="IPR011330">
    <property type="entry name" value="Glyco_hydro/deAcase_b/a-brl"/>
</dbReference>
<accession>A0A6J6ARZ0</accession>
<dbReference type="Pfam" id="PF16477">
    <property type="entry name" value="DUF5054"/>
    <property type="match status" value="1"/>
</dbReference>
<dbReference type="GO" id="GO:0005975">
    <property type="term" value="P:carbohydrate metabolic process"/>
    <property type="evidence" value="ECO:0007669"/>
    <property type="project" value="InterPro"/>
</dbReference>